<dbReference type="AlphaFoldDB" id="A0A0F3GMA1"/>
<evidence type="ECO:0000313" key="1">
    <source>
        <dbReference type="EMBL" id="KJU81793.1"/>
    </source>
</evidence>
<dbReference type="Proteomes" id="UP000033423">
    <property type="component" value="Unassembled WGS sequence"/>
</dbReference>
<dbReference type="EMBL" id="LACI01002557">
    <property type="protein sequence ID" value="KJU81793.1"/>
    <property type="molecule type" value="Genomic_DNA"/>
</dbReference>
<proteinExistence type="predicted"/>
<comment type="caution">
    <text evidence="1">The sequence shown here is derived from an EMBL/GenBank/DDBJ whole genome shotgun (WGS) entry which is preliminary data.</text>
</comment>
<name>A0A0F3GMA1_9BACT</name>
<accession>A0A0F3GMA1</accession>
<keyword evidence="2" id="KW-1185">Reference proteome</keyword>
<sequence length="77" mass="8484">MQELKEKSLISPCLKAGVLRQTLINSPINKTYRAPRVHKKVVGGFVKERMGAPPPNPYKEGYGPLLDLPCKVRAALA</sequence>
<gene>
    <name evidence="1" type="ORF">MBAV_006017</name>
</gene>
<organism evidence="1 2">
    <name type="scientific">Candidatus Magnetobacterium bavaricum</name>
    <dbReference type="NCBI Taxonomy" id="29290"/>
    <lineage>
        <taxon>Bacteria</taxon>
        <taxon>Pseudomonadati</taxon>
        <taxon>Nitrospirota</taxon>
        <taxon>Thermodesulfovibrionia</taxon>
        <taxon>Thermodesulfovibrionales</taxon>
        <taxon>Candidatus Magnetobacteriaceae</taxon>
        <taxon>Candidatus Magnetobacterium</taxon>
    </lineage>
</organism>
<reference evidence="1 2" key="1">
    <citation type="submission" date="2015-02" db="EMBL/GenBank/DDBJ databases">
        <title>Single-cell genomics of uncultivated deep-branching MTB reveals a conserved set of magnetosome genes.</title>
        <authorList>
            <person name="Kolinko S."/>
            <person name="Richter M."/>
            <person name="Glockner F.O."/>
            <person name="Brachmann A."/>
            <person name="Schuler D."/>
        </authorList>
    </citation>
    <scope>NUCLEOTIDE SEQUENCE [LARGE SCALE GENOMIC DNA]</scope>
    <source>
        <strain evidence="1">TM-1</strain>
    </source>
</reference>
<protein>
    <submittedName>
        <fullName evidence="1">Uncharacterized protein</fullName>
    </submittedName>
</protein>
<evidence type="ECO:0000313" key="2">
    <source>
        <dbReference type="Proteomes" id="UP000033423"/>
    </source>
</evidence>